<dbReference type="EMBL" id="FOVR01000026">
    <property type="protein sequence ID" value="SFP16944.1"/>
    <property type="molecule type" value="Genomic_DNA"/>
</dbReference>
<reference evidence="3 4" key="1">
    <citation type="submission" date="2016-10" db="EMBL/GenBank/DDBJ databases">
        <authorList>
            <person name="de Groot N.N."/>
        </authorList>
    </citation>
    <scope>NUCLEOTIDE SEQUENCE [LARGE SCALE GENOMIC DNA]</scope>
    <source>
        <strain evidence="3 4">CGMCC 1.9157</strain>
    </source>
</reference>
<dbReference type="Gene3D" id="3.40.50.720">
    <property type="entry name" value="NAD(P)-binding Rossmann-like Domain"/>
    <property type="match status" value="1"/>
</dbReference>
<protein>
    <recommendedName>
        <fullName evidence="2">Pyrroline-5-carboxylate reductase catalytic N-terminal domain-containing protein</fullName>
    </recommendedName>
</protein>
<proteinExistence type="predicted"/>
<dbReference type="STRING" id="655353.SAMN04488056_1262"/>
<evidence type="ECO:0000313" key="4">
    <source>
        <dbReference type="Proteomes" id="UP000199236"/>
    </source>
</evidence>
<feature type="domain" description="Pyrroline-5-carboxylate reductase catalytic N-terminal" evidence="2">
    <location>
        <begin position="2"/>
        <end position="92"/>
    </location>
</feature>
<accession>A0A1I5N5C2</accession>
<evidence type="ECO:0000313" key="3">
    <source>
        <dbReference type="EMBL" id="SFP16944.1"/>
    </source>
</evidence>
<dbReference type="InterPro" id="IPR028939">
    <property type="entry name" value="P5C_Rdtase_cat_N"/>
</dbReference>
<gene>
    <name evidence="3" type="ORF">SAMN04488056_1262</name>
</gene>
<evidence type="ECO:0000256" key="1">
    <source>
        <dbReference type="ARBA" id="ARBA00023002"/>
    </source>
</evidence>
<keyword evidence="4" id="KW-1185">Reference proteome</keyword>
<organism evidence="3 4">
    <name type="scientific">Cohaesibacter marisflavi</name>
    <dbReference type="NCBI Taxonomy" id="655353"/>
    <lineage>
        <taxon>Bacteria</taxon>
        <taxon>Pseudomonadati</taxon>
        <taxon>Pseudomonadota</taxon>
        <taxon>Alphaproteobacteria</taxon>
        <taxon>Hyphomicrobiales</taxon>
        <taxon>Cohaesibacteraceae</taxon>
    </lineage>
</organism>
<dbReference type="GO" id="GO:0016491">
    <property type="term" value="F:oxidoreductase activity"/>
    <property type="evidence" value="ECO:0007669"/>
    <property type="project" value="UniProtKB-KW"/>
</dbReference>
<dbReference type="AlphaFoldDB" id="A0A1I5N5C2"/>
<dbReference type="Proteomes" id="UP000199236">
    <property type="component" value="Unassembled WGS sequence"/>
</dbReference>
<dbReference type="PANTHER" id="PTHR14239">
    <property type="entry name" value="DUDULIN-RELATED"/>
    <property type="match status" value="1"/>
</dbReference>
<dbReference type="InterPro" id="IPR036291">
    <property type="entry name" value="NAD(P)-bd_dom_sf"/>
</dbReference>
<dbReference type="SUPFAM" id="SSF51735">
    <property type="entry name" value="NAD(P)-binding Rossmann-fold domains"/>
    <property type="match status" value="1"/>
</dbReference>
<name>A0A1I5N5C2_9HYPH</name>
<keyword evidence="1" id="KW-0560">Oxidoreductase</keyword>
<dbReference type="PANTHER" id="PTHR14239:SF10">
    <property type="entry name" value="REDUCTASE"/>
    <property type="match status" value="1"/>
</dbReference>
<dbReference type="InterPro" id="IPR051267">
    <property type="entry name" value="STEAP_metalloreductase"/>
</dbReference>
<dbReference type="RefSeq" id="WP_090075679.1">
    <property type="nucleotide sequence ID" value="NZ_OY762533.1"/>
</dbReference>
<evidence type="ECO:0000259" key="2">
    <source>
        <dbReference type="Pfam" id="PF03807"/>
    </source>
</evidence>
<sequence>MQVAILGAGSMGSGLASLIATAGHEVTIGARDIAKAVSAAEAVGPSVNGGGIAAASQSADIIILALPYGAVPVVLKEAGDLTGKVVIDITNPITEDFKGLTVGHTSSAAEEIQKLIPSASVVKAFNTIFAALLPSEARPNATLQVFVASDEDGAKQTVTELARSIGFEPVDAGPLSNARFLEPIGEMNIHFGFFLGRGPTVAPAWIAPSAS</sequence>
<dbReference type="Pfam" id="PF03807">
    <property type="entry name" value="F420_oxidored"/>
    <property type="match status" value="1"/>
</dbReference>